<evidence type="ECO:0000256" key="1">
    <source>
        <dbReference type="ARBA" id="ARBA00023125"/>
    </source>
</evidence>
<dbReference type="PANTHER" id="PTHR10015:SF206">
    <property type="entry name" value="HSF-TYPE DNA-BINDING DOMAIN-CONTAINING PROTEIN"/>
    <property type="match status" value="1"/>
</dbReference>
<dbReference type="Pfam" id="PF00447">
    <property type="entry name" value="HSF_DNA-bind"/>
    <property type="match status" value="1"/>
</dbReference>
<organism evidence="5 6">
    <name type="scientific">Paramecium sonneborni</name>
    <dbReference type="NCBI Taxonomy" id="65129"/>
    <lineage>
        <taxon>Eukaryota</taxon>
        <taxon>Sar</taxon>
        <taxon>Alveolata</taxon>
        <taxon>Ciliophora</taxon>
        <taxon>Intramacronucleata</taxon>
        <taxon>Oligohymenophorea</taxon>
        <taxon>Peniculida</taxon>
        <taxon>Parameciidae</taxon>
        <taxon>Paramecium</taxon>
    </lineage>
</organism>
<dbReference type="Proteomes" id="UP000692954">
    <property type="component" value="Unassembled WGS sequence"/>
</dbReference>
<dbReference type="AlphaFoldDB" id="A0A8S1R849"/>
<comment type="similarity">
    <text evidence="2">Belongs to the HSF family.</text>
</comment>
<dbReference type="EMBL" id="CAJJDN010000144">
    <property type="protein sequence ID" value="CAD8123325.1"/>
    <property type="molecule type" value="Genomic_DNA"/>
</dbReference>
<reference evidence="5" key="1">
    <citation type="submission" date="2021-01" db="EMBL/GenBank/DDBJ databases">
        <authorList>
            <consortium name="Genoscope - CEA"/>
            <person name="William W."/>
        </authorList>
    </citation>
    <scope>NUCLEOTIDE SEQUENCE</scope>
</reference>
<sequence length="247" mass="29584">MKEMLRDLNEIHKNAFGCPKEQIFVFAKQIKQQQQQHMSKANKFIATLYKVLESKEYFNYVSWTNNGTSFMIHKLDDFQKIVLTECFNQISIHSFYRQMCLYGFRLKKKKGLKEYSHPNFIQGNFKELGLVQRKSKSHETADDMIKVSNSLKEQLQKLKEQQYSFLYQLKAQQEIHKILTNKIKQLLNQFENQYPEFWKQQMRIMLKLICGCKPLYGVLTSAPLYEILKDDLLQQEDFYSPKQLPFY</sequence>
<evidence type="ECO:0000256" key="2">
    <source>
        <dbReference type="RuleBase" id="RU004020"/>
    </source>
</evidence>
<gene>
    <name evidence="5" type="ORF">PSON_ATCC_30995.1.T1440035</name>
</gene>
<dbReference type="GO" id="GO:0043565">
    <property type="term" value="F:sequence-specific DNA binding"/>
    <property type="evidence" value="ECO:0007669"/>
    <property type="project" value="InterPro"/>
</dbReference>
<feature type="coiled-coil region" evidence="3">
    <location>
        <begin position="141"/>
        <end position="189"/>
    </location>
</feature>
<dbReference type="PANTHER" id="PTHR10015">
    <property type="entry name" value="HEAT SHOCK TRANSCRIPTION FACTOR"/>
    <property type="match status" value="1"/>
</dbReference>
<feature type="domain" description="HSF-type DNA-binding" evidence="4">
    <location>
        <begin position="40"/>
        <end position="134"/>
    </location>
</feature>
<comment type="caution">
    <text evidence="5">The sequence shown here is derived from an EMBL/GenBank/DDBJ whole genome shotgun (WGS) entry which is preliminary data.</text>
</comment>
<keyword evidence="6" id="KW-1185">Reference proteome</keyword>
<evidence type="ECO:0000256" key="3">
    <source>
        <dbReference type="SAM" id="Coils"/>
    </source>
</evidence>
<evidence type="ECO:0000259" key="4">
    <source>
        <dbReference type="SMART" id="SM00415"/>
    </source>
</evidence>
<protein>
    <recommendedName>
        <fullName evidence="4">HSF-type DNA-binding domain-containing protein</fullName>
    </recommendedName>
</protein>
<keyword evidence="1" id="KW-0238">DNA-binding</keyword>
<evidence type="ECO:0000313" key="6">
    <source>
        <dbReference type="Proteomes" id="UP000692954"/>
    </source>
</evidence>
<keyword evidence="3" id="KW-0175">Coiled coil</keyword>
<dbReference type="SMART" id="SM00415">
    <property type="entry name" value="HSF"/>
    <property type="match status" value="1"/>
</dbReference>
<dbReference type="OrthoDB" id="295649at2759"/>
<evidence type="ECO:0000313" key="5">
    <source>
        <dbReference type="EMBL" id="CAD8123325.1"/>
    </source>
</evidence>
<dbReference type="InterPro" id="IPR000232">
    <property type="entry name" value="HSF_DNA-bd"/>
</dbReference>
<proteinExistence type="inferred from homology"/>
<dbReference type="GO" id="GO:0003700">
    <property type="term" value="F:DNA-binding transcription factor activity"/>
    <property type="evidence" value="ECO:0007669"/>
    <property type="project" value="InterPro"/>
</dbReference>
<name>A0A8S1R849_9CILI</name>
<accession>A0A8S1R849</accession>